<sequence length="167" mass="18468">MLALITIVLLSSTLWSSTLAATTKAPPSPAPQRCGMQWATVPTGEFATKTCQNFGGAYYKCVEKTCFIGRVRQPIDDDLYSIVFEKCHRYIGNLGNSPVDPKHTANVSVWSYSIYWSKNYSDVFGMRKQAEGSDTEGPSNWKCPVEPDTINKILVCGNCTYEAPPKP</sequence>
<evidence type="ECO:0000256" key="1">
    <source>
        <dbReference type="SAM" id="SignalP"/>
    </source>
</evidence>
<evidence type="ECO:0000313" key="3">
    <source>
        <dbReference type="Proteomes" id="UP000886653"/>
    </source>
</evidence>
<gene>
    <name evidence="2" type="ORF">CROQUDRAFT_95385</name>
</gene>
<feature type="signal peptide" evidence="1">
    <location>
        <begin position="1"/>
        <end position="20"/>
    </location>
</feature>
<feature type="chain" id="PRO_5040412883" description="Secreted protein" evidence="1">
    <location>
        <begin position="21"/>
        <end position="167"/>
    </location>
</feature>
<accession>A0A9P6TA07</accession>
<reference evidence="2" key="1">
    <citation type="submission" date="2013-11" db="EMBL/GenBank/DDBJ databases">
        <title>Genome sequence of the fusiform rust pathogen reveals effectors for host alternation and coevolution with pine.</title>
        <authorList>
            <consortium name="DOE Joint Genome Institute"/>
            <person name="Smith K."/>
            <person name="Pendleton A."/>
            <person name="Kubisiak T."/>
            <person name="Anderson C."/>
            <person name="Salamov A."/>
            <person name="Aerts A."/>
            <person name="Riley R."/>
            <person name="Clum A."/>
            <person name="Lindquist E."/>
            <person name="Ence D."/>
            <person name="Campbell M."/>
            <person name="Kronenberg Z."/>
            <person name="Feau N."/>
            <person name="Dhillon B."/>
            <person name="Hamelin R."/>
            <person name="Burleigh J."/>
            <person name="Smith J."/>
            <person name="Yandell M."/>
            <person name="Nelson C."/>
            <person name="Grigoriev I."/>
            <person name="Davis J."/>
        </authorList>
    </citation>
    <scope>NUCLEOTIDE SEQUENCE</scope>
    <source>
        <strain evidence="2">G11</strain>
    </source>
</reference>
<keyword evidence="1" id="KW-0732">Signal</keyword>
<dbReference type="AlphaFoldDB" id="A0A9P6TA07"/>
<dbReference type="Proteomes" id="UP000886653">
    <property type="component" value="Unassembled WGS sequence"/>
</dbReference>
<protein>
    <recommendedName>
        <fullName evidence="4">Secreted protein</fullName>
    </recommendedName>
</protein>
<keyword evidence="3" id="KW-1185">Reference proteome</keyword>
<name>A0A9P6TA07_9BASI</name>
<comment type="caution">
    <text evidence="2">The sequence shown here is derived from an EMBL/GenBank/DDBJ whole genome shotgun (WGS) entry which is preliminary data.</text>
</comment>
<evidence type="ECO:0000313" key="2">
    <source>
        <dbReference type="EMBL" id="KAG0144174.1"/>
    </source>
</evidence>
<proteinExistence type="predicted"/>
<dbReference type="EMBL" id="MU167301">
    <property type="protein sequence ID" value="KAG0144174.1"/>
    <property type="molecule type" value="Genomic_DNA"/>
</dbReference>
<evidence type="ECO:0008006" key="4">
    <source>
        <dbReference type="Google" id="ProtNLM"/>
    </source>
</evidence>
<organism evidence="2 3">
    <name type="scientific">Cronartium quercuum f. sp. fusiforme G11</name>
    <dbReference type="NCBI Taxonomy" id="708437"/>
    <lineage>
        <taxon>Eukaryota</taxon>
        <taxon>Fungi</taxon>
        <taxon>Dikarya</taxon>
        <taxon>Basidiomycota</taxon>
        <taxon>Pucciniomycotina</taxon>
        <taxon>Pucciniomycetes</taxon>
        <taxon>Pucciniales</taxon>
        <taxon>Coleosporiaceae</taxon>
        <taxon>Cronartium</taxon>
    </lineage>
</organism>